<sequence>MADVTKLHPATTVSNIKTCIPITLDYEGTQYINWSTLFLLHCRANLVVEHIVPSSPSTTNANADDSSTDKLQWQRLDDIVRQWIYGTISNDLLNTILNQDDSAQDAWNRLVRLFQGNKSARALYLDTQFTNTKLDQFSGVKPYCTRLKVLSDNLRNVGAPVSEDRMVLRLLQGLSADYKTFRTNIQHRVPLPPFDEVRTMLEFEEESLADDQTDTGSATALFHSNSTNAVNVDQDQPSSHNNRNHNNNSGYRGKKSHRGRGGNNHRHNNRHGGGNGGNGSNGGGRNSSSRSHDHQQQQQFNGAPSFWHLPPWAGNWQAQTWATPPCPYPSSGWQFRPTSPRPVQPQQAGVLGARPQQAYYMATPHPMGYVPTPTSYSPTDIDQAMHTMSMNPPDDNWYMDTGATSHMTSSQGFADGESPNEM</sequence>
<reference evidence="2" key="1">
    <citation type="journal article" date="2021" name="Nat. Commun.">
        <title>Genomic analyses provide insights into spinach domestication and the genetic basis of agronomic traits.</title>
        <authorList>
            <person name="Cai X."/>
            <person name="Sun X."/>
            <person name="Xu C."/>
            <person name="Sun H."/>
            <person name="Wang X."/>
            <person name="Ge C."/>
            <person name="Zhang Z."/>
            <person name="Wang Q."/>
            <person name="Fei Z."/>
            <person name="Jiao C."/>
            <person name="Wang Q."/>
        </authorList>
    </citation>
    <scope>NUCLEOTIDE SEQUENCE [LARGE SCALE GENOMIC DNA]</scope>
    <source>
        <strain evidence="2">cv. Varoflay</strain>
    </source>
</reference>
<proteinExistence type="predicted"/>
<dbReference type="RefSeq" id="XP_056698637.1">
    <property type="nucleotide sequence ID" value="XM_056842659.1"/>
</dbReference>
<dbReference type="PANTHER" id="PTHR47481">
    <property type="match status" value="1"/>
</dbReference>
<dbReference type="Proteomes" id="UP000813463">
    <property type="component" value="Chromosome 4"/>
</dbReference>
<dbReference type="GeneID" id="110779282"/>
<name>A0ABM3RSP1_SPIOL</name>
<dbReference type="PANTHER" id="PTHR47481:SF42">
    <property type="entry name" value="RHO GTPASE-ACTIVATING PROTEIN GACK-LIKE"/>
    <property type="match status" value="1"/>
</dbReference>
<reference evidence="3" key="2">
    <citation type="submission" date="2025-08" db="UniProtKB">
        <authorList>
            <consortium name="RefSeq"/>
        </authorList>
    </citation>
    <scope>IDENTIFICATION</scope>
    <source>
        <tissue evidence="3">Leaf</tissue>
    </source>
</reference>
<feature type="compositionally biased region" description="Basic residues" evidence="1">
    <location>
        <begin position="252"/>
        <end position="270"/>
    </location>
</feature>
<feature type="compositionally biased region" description="Low complexity" evidence="1">
    <location>
        <begin position="238"/>
        <end position="249"/>
    </location>
</feature>
<evidence type="ECO:0000313" key="2">
    <source>
        <dbReference type="Proteomes" id="UP000813463"/>
    </source>
</evidence>
<dbReference type="Pfam" id="PF14223">
    <property type="entry name" value="Retrotran_gag_2"/>
    <property type="match status" value="1"/>
</dbReference>
<protein>
    <recommendedName>
        <fullName evidence="4">Retrotransposon Copia-like N-terminal domain-containing protein</fullName>
    </recommendedName>
</protein>
<evidence type="ECO:0008006" key="4">
    <source>
        <dbReference type="Google" id="ProtNLM"/>
    </source>
</evidence>
<organism evidence="2 3">
    <name type="scientific">Spinacia oleracea</name>
    <name type="common">Spinach</name>
    <dbReference type="NCBI Taxonomy" id="3562"/>
    <lineage>
        <taxon>Eukaryota</taxon>
        <taxon>Viridiplantae</taxon>
        <taxon>Streptophyta</taxon>
        <taxon>Embryophyta</taxon>
        <taxon>Tracheophyta</taxon>
        <taxon>Spermatophyta</taxon>
        <taxon>Magnoliopsida</taxon>
        <taxon>eudicotyledons</taxon>
        <taxon>Gunneridae</taxon>
        <taxon>Pentapetalae</taxon>
        <taxon>Caryophyllales</taxon>
        <taxon>Chenopodiaceae</taxon>
        <taxon>Chenopodioideae</taxon>
        <taxon>Anserineae</taxon>
        <taxon>Spinacia</taxon>
    </lineage>
</organism>
<feature type="compositionally biased region" description="Polar residues" evidence="1">
    <location>
        <begin position="402"/>
        <end position="412"/>
    </location>
</feature>
<feature type="compositionally biased region" description="Gly residues" evidence="1">
    <location>
        <begin position="271"/>
        <end position="285"/>
    </location>
</feature>
<gene>
    <name evidence="3" type="primary">LOC110779282</name>
</gene>
<accession>A0ABM3RSP1</accession>
<feature type="region of interest" description="Disordered" evidence="1">
    <location>
        <begin position="229"/>
        <end position="308"/>
    </location>
</feature>
<evidence type="ECO:0000313" key="3">
    <source>
        <dbReference type="RefSeq" id="XP_056698637.1"/>
    </source>
</evidence>
<keyword evidence="2" id="KW-1185">Reference proteome</keyword>
<feature type="region of interest" description="Disordered" evidence="1">
    <location>
        <begin position="400"/>
        <end position="422"/>
    </location>
</feature>
<evidence type="ECO:0000256" key="1">
    <source>
        <dbReference type="SAM" id="MobiDB-lite"/>
    </source>
</evidence>